<name>A0A1G9A8N1_9BACL</name>
<sequence length="289" mass="32633">MSINWFPGHMAKARREVEENLKKIDVIIEILDARIPHASHNPMMDEITQHKPRVVVLNKMDMADESETDRWISHFKSQGKYPVAINGRSHQIISKIEPLAAEATKEIFEKMERKGINKRAIRAMIIGIPNVGKSTVINNIAKRKIAKTGNTPGVTKAQQWIKAGKNMELLDTPGILWPKFEDDTVGKKLSLTGAIKDSVVPLDEVAIFGLDFLQQHHLQDLNRFYNISVDEESGVIELYDAIGKSRGLKMSGNEINYEAVTEKVIYDIRNAKIGRYTLDKVSDFDGDDQ</sequence>
<dbReference type="SUPFAM" id="SSF52540">
    <property type="entry name" value="P-loop containing nucleoside triphosphate hydrolases"/>
    <property type="match status" value="1"/>
</dbReference>
<dbReference type="FunFam" id="3.40.50.300:FF:000590">
    <property type="entry name" value="Ribosome biogenesis GTPase A"/>
    <property type="match status" value="1"/>
</dbReference>
<dbReference type="GO" id="GO:0003924">
    <property type="term" value="F:GTPase activity"/>
    <property type="evidence" value="ECO:0007669"/>
    <property type="project" value="TreeGrafter"/>
</dbReference>
<proteinExistence type="inferred from homology"/>
<keyword evidence="2 4" id="KW-0547">Nucleotide-binding</keyword>
<comment type="subcellular location">
    <subcellularLocation>
        <location evidence="4">Cytoplasm</location>
    </subcellularLocation>
</comment>
<dbReference type="AlphaFoldDB" id="A0A1G9A8N1"/>
<comment type="similarity">
    <text evidence="4">Belongs to the TRAFAC class YlqF/YawG GTPase family. MTG1 subfamily.</text>
</comment>
<dbReference type="GO" id="GO:0005525">
    <property type="term" value="F:GTP binding"/>
    <property type="evidence" value="ECO:0007669"/>
    <property type="project" value="UniProtKB-KW"/>
</dbReference>
<dbReference type="InterPro" id="IPR019991">
    <property type="entry name" value="GTP-bd_ribosome_bgen"/>
</dbReference>
<keyword evidence="3 4" id="KW-0342">GTP-binding</keyword>
<dbReference type="NCBIfam" id="TIGR03596">
    <property type="entry name" value="GTPase_YlqF"/>
    <property type="match status" value="1"/>
</dbReference>
<evidence type="ECO:0000256" key="2">
    <source>
        <dbReference type="ARBA" id="ARBA00022741"/>
    </source>
</evidence>
<reference evidence="8" key="1">
    <citation type="submission" date="2016-10" db="EMBL/GenBank/DDBJ databases">
        <authorList>
            <person name="Varghese N."/>
            <person name="Submissions S."/>
        </authorList>
    </citation>
    <scope>NUCLEOTIDE SEQUENCE [LARGE SCALE GENOMIC DNA]</scope>
    <source>
        <strain evidence="8">CGMCC 1.8895</strain>
    </source>
</reference>
<dbReference type="EMBL" id="FNFY01000001">
    <property type="protein sequence ID" value="SDK23667.1"/>
    <property type="molecule type" value="Genomic_DNA"/>
</dbReference>
<accession>A0A1G9A8N1</accession>
<organism evidence="7 8">
    <name type="scientific">Lacicoccus qingdaonensis</name>
    <dbReference type="NCBI Taxonomy" id="576118"/>
    <lineage>
        <taxon>Bacteria</taxon>
        <taxon>Bacillati</taxon>
        <taxon>Bacillota</taxon>
        <taxon>Bacilli</taxon>
        <taxon>Bacillales</taxon>
        <taxon>Salinicoccaceae</taxon>
        <taxon>Lacicoccus</taxon>
    </lineage>
</organism>
<dbReference type="InterPro" id="IPR023179">
    <property type="entry name" value="GTP-bd_ortho_bundle_sf"/>
</dbReference>
<dbReference type="InterPro" id="IPR006073">
    <property type="entry name" value="GTP-bd"/>
</dbReference>
<dbReference type="PANTHER" id="PTHR45782:SF4">
    <property type="entry name" value="MITOCHONDRIAL RIBOSOME-ASSOCIATED GTPASE 1"/>
    <property type="match status" value="1"/>
</dbReference>
<evidence type="ECO:0000256" key="4">
    <source>
        <dbReference type="PIRNR" id="PIRNR006230"/>
    </source>
</evidence>
<dbReference type="GO" id="GO:0006412">
    <property type="term" value="P:translation"/>
    <property type="evidence" value="ECO:0007669"/>
    <property type="project" value="TreeGrafter"/>
</dbReference>
<dbReference type="GO" id="GO:0005737">
    <property type="term" value="C:cytoplasm"/>
    <property type="evidence" value="ECO:0007669"/>
    <property type="project" value="UniProtKB-SubCell"/>
</dbReference>
<dbReference type="InterPro" id="IPR027417">
    <property type="entry name" value="P-loop_NTPase"/>
</dbReference>
<dbReference type="PIRSF" id="PIRSF006230">
    <property type="entry name" value="MG442"/>
    <property type="match status" value="1"/>
</dbReference>
<dbReference type="Pfam" id="PF01926">
    <property type="entry name" value="MMR_HSR1"/>
    <property type="match status" value="1"/>
</dbReference>
<evidence type="ECO:0000256" key="3">
    <source>
        <dbReference type="ARBA" id="ARBA00023134"/>
    </source>
</evidence>
<feature type="binding site" evidence="5">
    <location>
        <begin position="130"/>
        <end position="135"/>
    </location>
    <ligand>
        <name>GTP</name>
        <dbReference type="ChEBI" id="CHEBI:37565"/>
    </ligand>
</feature>
<dbReference type="Gene3D" id="3.40.50.300">
    <property type="entry name" value="P-loop containing nucleotide triphosphate hydrolases"/>
    <property type="match status" value="1"/>
</dbReference>
<gene>
    <name evidence="7" type="ORF">SAMN05216216_101154</name>
</gene>
<feature type="binding site" evidence="5">
    <location>
        <begin position="58"/>
        <end position="61"/>
    </location>
    <ligand>
        <name>GTP</name>
        <dbReference type="ChEBI" id="CHEBI:37565"/>
    </ligand>
</feature>
<dbReference type="InterPro" id="IPR030378">
    <property type="entry name" value="G_CP_dom"/>
</dbReference>
<feature type="binding site" evidence="5">
    <location>
        <position position="174"/>
    </location>
    <ligand>
        <name>GTP</name>
        <dbReference type="ChEBI" id="CHEBI:37565"/>
    </ligand>
</feature>
<keyword evidence="4" id="KW-0963">Cytoplasm</keyword>
<dbReference type="PANTHER" id="PTHR45782">
    <property type="entry name" value="MITOCHONDRIAL RIBOSOME-ASSOCIATED GTPASE 1"/>
    <property type="match status" value="1"/>
</dbReference>
<dbReference type="STRING" id="576118.SAMN05216216_101154"/>
<protein>
    <recommendedName>
        <fullName evidence="1 4">Ribosome biogenesis GTPase A</fullName>
    </recommendedName>
</protein>
<feature type="domain" description="CP-type G" evidence="6">
    <location>
        <begin position="14"/>
        <end position="178"/>
    </location>
</feature>
<dbReference type="RefSeq" id="WP_092983696.1">
    <property type="nucleotide sequence ID" value="NZ_FNFY01000001.1"/>
</dbReference>
<comment type="function">
    <text evidence="4">Required for a late step of 50S ribosomal subunit assembly. Has GTPase activity.</text>
</comment>
<evidence type="ECO:0000256" key="1">
    <source>
        <dbReference type="ARBA" id="ARBA00014898"/>
    </source>
</evidence>
<evidence type="ECO:0000313" key="8">
    <source>
        <dbReference type="Proteomes" id="UP000199008"/>
    </source>
</evidence>
<dbReference type="OrthoDB" id="9779790at2"/>
<dbReference type="PROSITE" id="PS51721">
    <property type="entry name" value="G_CP"/>
    <property type="match status" value="1"/>
</dbReference>
<dbReference type="Gene3D" id="1.10.1580.10">
    <property type="match status" value="1"/>
</dbReference>
<evidence type="ECO:0000256" key="5">
    <source>
        <dbReference type="PIRSR" id="PIRSR006230-1"/>
    </source>
</evidence>
<evidence type="ECO:0000259" key="6">
    <source>
        <dbReference type="PROSITE" id="PS51721"/>
    </source>
</evidence>
<evidence type="ECO:0000313" key="7">
    <source>
        <dbReference type="EMBL" id="SDK23667.1"/>
    </source>
</evidence>
<dbReference type="InterPro" id="IPR016478">
    <property type="entry name" value="GTPase_MTG1"/>
</dbReference>
<dbReference type="Proteomes" id="UP000199008">
    <property type="component" value="Unassembled WGS sequence"/>
</dbReference>
<dbReference type="CDD" id="cd01856">
    <property type="entry name" value="YlqF"/>
    <property type="match status" value="1"/>
</dbReference>
<keyword evidence="8" id="KW-1185">Reference proteome</keyword>